<evidence type="ECO:0000313" key="2">
    <source>
        <dbReference type="Proteomes" id="UP001154282"/>
    </source>
</evidence>
<name>A0AAV0MRE5_9ROSI</name>
<reference evidence="1" key="1">
    <citation type="submission" date="2022-08" db="EMBL/GenBank/DDBJ databases">
        <authorList>
            <person name="Gutierrez-Valencia J."/>
        </authorList>
    </citation>
    <scope>NUCLEOTIDE SEQUENCE</scope>
</reference>
<keyword evidence="2" id="KW-1185">Reference proteome</keyword>
<dbReference type="Proteomes" id="UP001154282">
    <property type="component" value="Unassembled WGS sequence"/>
</dbReference>
<evidence type="ECO:0000313" key="1">
    <source>
        <dbReference type="EMBL" id="CAI0449352.1"/>
    </source>
</evidence>
<comment type="caution">
    <text evidence="1">The sequence shown here is derived from an EMBL/GenBank/DDBJ whole genome shotgun (WGS) entry which is preliminary data.</text>
</comment>
<accession>A0AAV0MRE5</accession>
<proteinExistence type="predicted"/>
<evidence type="ECO:0008006" key="3">
    <source>
        <dbReference type="Google" id="ProtNLM"/>
    </source>
</evidence>
<gene>
    <name evidence="1" type="ORF">LITE_LOCUS30137</name>
</gene>
<feature type="non-terminal residue" evidence="1">
    <location>
        <position position="1"/>
    </location>
</feature>
<dbReference type="AlphaFoldDB" id="A0AAV0MRE5"/>
<protein>
    <recommendedName>
        <fullName evidence="3">Ribosome biogenesis protein NOP53</fullName>
    </recommendedName>
</protein>
<organism evidence="1 2">
    <name type="scientific">Linum tenue</name>
    <dbReference type="NCBI Taxonomy" id="586396"/>
    <lineage>
        <taxon>Eukaryota</taxon>
        <taxon>Viridiplantae</taxon>
        <taxon>Streptophyta</taxon>
        <taxon>Embryophyta</taxon>
        <taxon>Tracheophyta</taxon>
        <taxon>Spermatophyta</taxon>
        <taxon>Magnoliopsida</taxon>
        <taxon>eudicotyledons</taxon>
        <taxon>Gunneridae</taxon>
        <taxon>Pentapetalae</taxon>
        <taxon>rosids</taxon>
        <taxon>fabids</taxon>
        <taxon>Malpighiales</taxon>
        <taxon>Linaceae</taxon>
        <taxon>Linum</taxon>
    </lineage>
</organism>
<dbReference type="EMBL" id="CAMGYJ010000007">
    <property type="protein sequence ID" value="CAI0449352.1"/>
    <property type="molecule type" value="Genomic_DNA"/>
</dbReference>
<sequence>IHPPQPAPTIKENLSETGRPKAQIAKNIIHKAPVTLEKRKKRHQMLEDFISEGNIGKPMDVSKMRL</sequence>